<organism evidence="3 4">
    <name type="scientific">Marinobacterium alkalitolerans</name>
    <dbReference type="NCBI Taxonomy" id="1542925"/>
    <lineage>
        <taxon>Bacteria</taxon>
        <taxon>Pseudomonadati</taxon>
        <taxon>Pseudomonadota</taxon>
        <taxon>Gammaproteobacteria</taxon>
        <taxon>Oceanospirillales</taxon>
        <taxon>Oceanospirillaceae</taxon>
        <taxon>Marinobacterium</taxon>
    </lineage>
</organism>
<dbReference type="SUPFAM" id="SSF103190">
    <property type="entry name" value="Sensory domain-like"/>
    <property type="match status" value="1"/>
</dbReference>
<dbReference type="PROSITE" id="PS51832">
    <property type="entry name" value="HD_GYP"/>
    <property type="match status" value="1"/>
</dbReference>
<dbReference type="Gene3D" id="3.30.450.20">
    <property type="entry name" value="PAS domain"/>
    <property type="match status" value="1"/>
</dbReference>
<name>A0ABS3ZEP9_9GAMM</name>
<protein>
    <submittedName>
        <fullName evidence="3">HD domain-containing protein</fullName>
    </submittedName>
</protein>
<reference evidence="3 4" key="1">
    <citation type="submission" date="2020-09" db="EMBL/GenBank/DDBJ databases">
        <authorList>
            <person name="Tanuku N.R.S."/>
        </authorList>
    </citation>
    <scope>NUCLEOTIDE SEQUENCE [LARGE SCALE GENOMIC DNA]</scope>
    <source>
        <strain evidence="3 4">AK62</strain>
    </source>
</reference>
<dbReference type="CDD" id="cd00077">
    <property type="entry name" value="HDc"/>
    <property type="match status" value="1"/>
</dbReference>
<dbReference type="Gene3D" id="3.30.450.40">
    <property type="match status" value="1"/>
</dbReference>
<feature type="transmembrane region" description="Helical" evidence="1">
    <location>
        <begin position="12"/>
        <end position="35"/>
    </location>
</feature>
<gene>
    <name evidence="3" type="ORF">H9C73_15760</name>
</gene>
<dbReference type="InterPro" id="IPR052020">
    <property type="entry name" value="Cyclic_di-GMP/3'3'-cGAMP_PDE"/>
</dbReference>
<feature type="domain" description="HD-GYP" evidence="2">
    <location>
        <begin position="732"/>
        <end position="937"/>
    </location>
</feature>
<dbReference type="Gene3D" id="6.10.340.10">
    <property type="match status" value="1"/>
</dbReference>
<keyword evidence="1" id="KW-1133">Transmembrane helix</keyword>
<evidence type="ECO:0000313" key="4">
    <source>
        <dbReference type="Proteomes" id="UP000810171"/>
    </source>
</evidence>
<keyword evidence="1" id="KW-0472">Membrane</keyword>
<sequence>MAHLRKGWPLQSIFAAVIVVTTLLLSTVLITRAYLDQRELLLEAAESSSRQLASRLDSVNLSLLAPVENSLKILVHDTLLQADTLDERLQRLPLLVQVLESNPVTSAVYTGYPDRDFVLLREIQAGIATKRLNAPPGAAWMVQSIDHQPEGSVERLWLFYSKDLALLESREVPDYLFDPTSRPWFQQAQNKDAPRLTPPYVFFTTREVGVTLSHESPSTGAVVGIDASVQEISHQLRDLQTDTAHEMVVVDRFGTVVAWPQLDQMLIAEGQQIRLASLGELGVPALEKLMSVSRPDGKMVRFDERGETWFGLRQPLLTLQGESLQLLVTVPEHDLLAGINDRRVNYVYWALSVTLLALLLGTWVAYRMTRPLGHLSQWVAELARFDFSREGIKRTGIREVNELNRVLGGMANAIRHFKAISYTLAREQALDRMLPAVAEHLKASVGAEQSMIYLLDPDRNELKLASARTQEWKTALPASIQCESTDPKLIQAQLEAALPKGKEHWLVTALEGRESLPSGFMVLGMGNGNGKVRQTLVSFVNELSGSAATAIETRRLIEAQKRLLDAIVRLLADAIDAKSPHTSGHCERVPELAQMVLDAACNSREGEFAGFSMSDDQRYEFYLAAWLHDCGKITTPEYVLDKGTKLETLYDRIHEIRTRFEVLWRDAEIRYLKGLLEQGDGAVLRERLIADQERLQADFALVAKLNQGTESVSDEDVKALEQIAGYTWLRHFDKRQGVSDKELERMPPERDNLPVTEPLLADRPEHRVPWNGRRPPVEPHDPNNEWGFDMALPEYQENHGELYNLTQRYGTLTPEERFSINNHIVQTIRMLTSLPFPRHLQRVPEIAGNHHERVDGEGYPRRLNAGELSVPERIMALADVFEALTAADRPYKKAKTLSESLRILAFMARDGHLDPAVFKLFLDSEAYLAYAHRYLTPEQIDPVDKRQLWQLVRSG</sequence>
<dbReference type="InterPro" id="IPR003607">
    <property type="entry name" value="HD/PDEase_dom"/>
</dbReference>
<proteinExistence type="predicted"/>
<dbReference type="InterPro" id="IPR029151">
    <property type="entry name" value="Sensor-like_sf"/>
</dbReference>
<dbReference type="InterPro" id="IPR029016">
    <property type="entry name" value="GAF-like_dom_sf"/>
</dbReference>
<feature type="transmembrane region" description="Helical" evidence="1">
    <location>
        <begin position="346"/>
        <end position="366"/>
    </location>
</feature>
<dbReference type="PANTHER" id="PTHR45228:SF5">
    <property type="entry name" value="CYCLIC DI-GMP PHOSPHODIESTERASE VC_1348-RELATED"/>
    <property type="match status" value="1"/>
</dbReference>
<dbReference type="SUPFAM" id="SSF55781">
    <property type="entry name" value="GAF domain-like"/>
    <property type="match status" value="1"/>
</dbReference>
<evidence type="ECO:0000313" key="3">
    <source>
        <dbReference type="EMBL" id="MBP0050180.1"/>
    </source>
</evidence>
<dbReference type="EMBL" id="JACVEW010000040">
    <property type="protein sequence ID" value="MBP0050180.1"/>
    <property type="molecule type" value="Genomic_DNA"/>
</dbReference>
<comment type="caution">
    <text evidence="3">The sequence shown here is derived from an EMBL/GenBank/DDBJ whole genome shotgun (WGS) entry which is preliminary data.</text>
</comment>
<evidence type="ECO:0000259" key="2">
    <source>
        <dbReference type="PROSITE" id="PS51832"/>
    </source>
</evidence>
<evidence type="ECO:0000256" key="1">
    <source>
        <dbReference type="SAM" id="Phobius"/>
    </source>
</evidence>
<dbReference type="SUPFAM" id="SSF109604">
    <property type="entry name" value="HD-domain/PDEase-like"/>
    <property type="match status" value="2"/>
</dbReference>
<keyword evidence="1" id="KW-0812">Transmembrane</keyword>
<dbReference type="RefSeq" id="WP_236014338.1">
    <property type="nucleotide sequence ID" value="NZ_JACVEW010000040.1"/>
</dbReference>
<dbReference type="InterPro" id="IPR037522">
    <property type="entry name" value="HD_GYP_dom"/>
</dbReference>
<dbReference type="Proteomes" id="UP000810171">
    <property type="component" value="Unassembled WGS sequence"/>
</dbReference>
<keyword evidence="4" id="KW-1185">Reference proteome</keyword>
<dbReference type="SMART" id="SM00471">
    <property type="entry name" value="HDc"/>
    <property type="match status" value="1"/>
</dbReference>
<dbReference type="Pfam" id="PF13487">
    <property type="entry name" value="HD_5"/>
    <property type="match status" value="1"/>
</dbReference>
<accession>A0ABS3ZEP9</accession>
<dbReference type="Gene3D" id="1.10.3210.10">
    <property type="entry name" value="Hypothetical protein af1432"/>
    <property type="match status" value="2"/>
</dbReference>
<dbReference type="PANTHER" id="PTHR45228">
    <property type="entry name" value="CYCLIC DI-GMP PHOSPHODIESTERASE TM_0186-RELATED"/>
    <property type="match status" value="1"/>
</dbReference>